<evidence type="ECO:0000259" key="1">
    <source>
        <dbReference type="PROSITE" id="PS51186"/>
    </source>
</evidence>
<gene>
    <name evidence="2" type="ORF">HZZ10_06725</name>
</gene>
<dbReference type="PIRSF" id="PIRSF021603">
    <property type="entry name" value="UCP21603_acetyltransf"/>
    <property type="match status" value="1"/>
</dbReference>
<dbReference type="Proteomes" id="UP000561011">
    <property type="component" value="Unassembled WGS sequence"/>
</dbReference>
<dbReference type="InterPro" id="IPR016181">
    <property type="entry name" value="Acyl_CoA_acyltransferase"/>
</dbReference>
<dbReference type="GO" id="GO:0016747">
    <property type="term" value="F:acyltransferase activity, transferring groups other than amino-acyl groups"/>
    <property type="evidence" value="ECO:0007669"/>
    <property type="project" value="InterPro"/>
</dbReference>
<proteinExistence type="predicted"/>
<dbReference type="Pfam" id="PF13312">
    <property type="entry name" value="DUF4081"/>
    <property type="match status" value="1"/>
</dbReference>
<reference evidence="2 3" key="1">
    <citation type="submission" date="2020-07" db="EMBL/GenBank/DDBJ databases">
        <title>MOT database genomes.</title>
        <authorList>
            <person name="Joseph S."/>
            <person name="Aduse-Opoku J."/>
            <person name="Hashim A."/>
            <person name="Wade W."/>
            <person name="Curtis M."/>
        </authorList>
    </citation>
    <scope>NUCLEOTIDE SEQUENCE [LARGE SCALE GENOMIC DNA]</scope>
    <source>
        <strain evidence="2 3">DSM 100099</strain>
    </source>
</reference>
<dbReference type="SUPFAM" id="SSF55729">
    <property type="entry name" value="Acyl-CoA N-acyltransferases (Nat)"/>
    <property type="match status" value="1"/>
</dbReference>
<dbReference type="Gene3D" id="3.40.630.30">
    <property type="match status" value="1"/>
</dbReference>
<dbReference type="EMBL" id="JACBYE010000011">
    <property type="protein sequence ID" value="NYS93221.1"/>
    <property type="molecule type" value="Genomic_DNA"/>
</dbReference>
<dbReference type="Pfam" id="PF00583">
    <property type="entry name" value="Acetyltransf_1"/>
    <property type="match status" value="1"/>
</dbReference>
<protein>
    <submittedName>
        <fullName evidence="2">GNAT family N-acetyltransferase</fullName>
    </submittedName>
</protein>
<evidence type="ECO:0000313" key="2">
    <source>
        <dbReference type="EMBL" id="NYS93221.1"/>
    </source>
</evidence>
<dbReference type="InterPro" id="IPR025289">
    <property type="entry name" value="DUF4081"/>
</dbReference>
<name>A0A853ERU5_9MICO</name>
<dbReference type="AlphaFoldDB" id="A0A853ERU5"/>
<organism evidence="2 3">
    <name type="scientific">Sanguibacter inulinus</name>
    <dbReference type="NCBI Taxonomy" id="60922"/>
    <lineage>
        <taxon>Bacteria</taxon>
        <taxon>Bacillati</taxon>
        <taxon>Actinomycetota</taxon>
        <taxon>Actinomycetes</taxon>
        <taxon>Micrococcales</taxon>
        <taxon>Sanguibacteraceae</taxon>
        <taxon>Sanguibacter</taxon>
    </lineage>
</organism>
<feature type="domain" description="N-acetyltransferase" evidence="1">
    <location>
        <begin position="151"/>
        <end position="294"/>
    </location>
</feature>
<dbReference type="PROSITE" id="PS51186">
    <property type="entry name" value="GNAT"/>
    <property type="match status" value="1"/>
</dbReference>
<dbReference type="InterPro" id="IPR000182">
    <property type="entry name" value="GNAT_dom"/>
</dbReference>
<accession>A0A853ERU5</accession>
<comment type="caution">
    <text evidence="2">The sequence shown here is derived from an EMBL/GenBank/DDBJ whole genome shotgun (WGS) entry which is preliminary data.</text>
</comment>
<keyword evidence="3" id="KW-1185">Reference proteome</keyword>
<sequence>MTAVRTHRPAPGLPLVRELGDVDLPELAALCAVDPVASVLAATRVETALVSGLARTGGKAWGFPAEGPITAACWSGANLVPVVPEPSAEVLDAFAAQARAQGRRCSSIVGPAVAALGLWRRLEDYWGPARSVRTEQPSMVIQGPPLVEPDPDVRRSVAADLPDLLPACVRMFEEEVGYSPMTYSGRAYEERVSMLVAERRSFLSRTAEPDGRIVFKAEIGALTRDVAQIQGVWVDPLDRGTGRAAPGMAAVVQSTLADSARLVSLYVNSFNERALATYRRVGFEQVGTYATVLF</sequence>
<keyword evidence="2" id="KW-0808">Transferase</keyword>
<evidence type="ECO:0000313" key="3">
    <source>
        <dbReference type="Proteomes" id="UP000561011"/>
    </source>
</evidence>
<dbReference type="InterPro" id="IPR016794">
    <property type="entry name" value="UCP21603_acetyltransf"/>
</dbReference>